<gene>
    <name evidence="2" type="ORF">JL106_06325</name>
</gene>
<sequence>MTGDVAGNAAAHAAWIASAAAAGARVVLFPQLSLTGYDPDLIDLHQVRVQPGDPRLAVLAEACRQHQVHAFFGAPVAEPRPQAVGGKLAAQGPPRVGVLQAEPSGRVRVAYLQRFLATGEIGIFGPGQGDAVVSVDGWRLALASGRDCTVPEHATRLAYGGADAYLAGAFFPLGAETRLEAALSGAAAGGLWTVLAQFCGGTGGGPACGGSGAWAPGGARVAEVGTEPGIAVVEMSAAGAAGVVSS</sequence>
<organism evidence="2 3">
    <name type="scientific">Nakamurella leprariae</name>
    <dbReference type="NCBI Taxonomy" id="2803911"/>
    <lineage>
        <taxon>Bacteria</taxon>
        <taxon>Bacillati</taxon>
        <taxon>Actinomycetota</taxon>
        <taxon>Actinomycetes</taxon>
        <taxon>Nakamurellales</taxon>
        <taxon>Nakamurellaceae</taxon>
        <taxon>Nakamurella</taxon>
    </lineage>
</organism>
<dbReference type="PROSITE" id="PS50263">
    <property type="entry name" value="CN_HYDROLASE"/>
    <property type="match status" value="1"/>
</dbReference>
<evidence type="ECO:0000259" key="1">
    <source>
        <dbReference type="PROSITE" id="PS50263"/>
    </source>
</evidence>
<dbReference type="EMBL" id="JAERWK010000008">
    <property type="protein sequence ID" value="MBM9466897.1"/>
    <property type="molecule type" value="Genomic_DNA"/>
</dbReference>
<proteinExistence type="predicted"/>
<feature type="domain" description="CN hydrolase" evidence="1">
    <location>
        <begin position="1"/>
        <end position="237"/>
    </location>
</feature>
<evidence type="ECO:0000313" key="3">
    <source>
        <dbReference type="Proteomes" id="UP000663792"/>
    </source>
</evidence>
<dbReference type="SUPFAM" id="SSF56317">
    <property type="entry name" value="Carbon-nitrogen hydrolase"/>
    <property type="match status" value="1"/>
</dbReference>
<evidence type="ECO:0000313" key="2">
    <source>
        <dbReference type="EMBL" id="MBM9466897.1"/>
    </source>
</evidence>
<dbReference type="InterPro" id="IPR003010">
    <property type="entry name" value="C-N_Hydrolase"/>
</dbReference>
<dbReference type="Gene3D" id="3.60.110.10">
    <property type="entry name" value="Carbon-nitrogen hydrolase"/>
    <property type="match status" value="1"/>
</dbReference>
<dbReference type="AlphaFoldDB" id="A0A938YEE5"/>
<reference evidence="2" key="1">
    <citation type="submission" date="2021-01" db="EMBL/GenBank/DDBJ databases">
        <title>YIM 132084 draft genome.</title>
        <authorList>
            <person name="An D."/>
        </authorList>
    </citation>
    <scope>NUCLEOTIDE SEQUENCE</scope>
    <source>
        <strain evidence="2">YIM 132084</strain>
    </source>
</reference>
<accession>A0A938YEE5</accession>
<dbReference type="Pfam" id="PF00795">
    <property type="entry name" value="CN_hydrolase"/>
    <property type="match status" value="1"/>
</dbReference>
<dbReference type="Proteomes" id="UP000663792">
    <property type="component" value="Unassembled WGS sequence"/>
</dbReference>
<comment type="caution">
    <text evidence="2">The sequence shown here is derived from an EMBL/GenBank/DDBJ whole genome shotgun (WGS) entry which is preliminary data.</text>
</comment>
<keyword evidence="3" id="KW-1185">Reference proteome</keyword>
<protein>
    <recommendedName>
        <fullName evidence="1">CN hydrolase domain-containing protein</fullName>
    </recommendedName>
</protein>
<dbReference type="InterPro" id="IPR036526">
    <property type="entry name" value="C-N_Hydrolase_sf"/>
</dbReference>
<name>A0A938YEE5_9ACTN</name>